<dbReference type="Proteomes" id="UP000324897">
    <property type="component" value="Unassembled WGS sequence"/>
</dbReference>
<sequence>MTTSSPQEDRVDWAGMPSELLTCVSQLLDVPTRICFRAVCRWWREAADDVAKQDGPAAVTTMPPPWVVIPDDIGCSKSFTLLSVPTRQSFRWTPPGGGLGLRCVGSNGGWLAAAYVAPDQTVRITLVNPLTGARVEAPPYGRVSLTSDDPEHQKAHVEFVLSAAVQKVAFSPNPTAQDFAVAVVGVSRLEARAGSPGSGSRAAAAGRFGVTFARAGGWCAFAELDRSSSRLDVAYRDGKFYYMSNMTVCCGKVCVVDMAAPDPEPVQLATLPPDGRRRRRYHLGFSGDGGALHVVSSSDQDAAHRSPRLDVLTQWHDDPSGGLPDGVPPWTQTRLPGQAFLVGDFNQTMCVADGAWLRPDSVYFAGVPLCSELAEYSYSSCVGVWREREIARRDGVGVWRFDLIRGNFERPDSIRKIRLRPPLEFWQPAWSRHKDELLEDETWNRLDWSKAIWFMPSMR</sequence>
<dbReference type="AlphaFoldDB" id="A0A5J9UFS7"/>
<gene>
    <name evidence="2" type="ORF">EJB05_31869</name>
</gene>
<comment type="caution">
    <text evidence="2">The sequence shown here is derived from an EMBL/GenBank/DDBJ whole genome shotgun (WGS) entry which is preliminary data.</text>
</comment>
<proteinExistence type="predicted"/>
<accession>A0A5J9UFS7</accession>
<evidence type="ECO:0000313" key="2">
    <source>
        <dbReference type="EMBL" id="TVU22187.1"/>
    </source>
</evidence>
<dbReference type="OrthoDB" id="692753at2759"/>
<protein>
    <recommendedName>
        <fullName evidence="1">KIB1-4 beta-propeller domain-containing protein</fullName>
    </recommendedName>
</protein>
<dbReference type="Gene3D" id="1.20.1280.50">
    <property type="match status" value="1"/>
</dbReference>
<dbReference type="InterPro" id="IPR036047">
    <property type="entry name" value="F-box-like_dom_sf"/>
</dbReference>
<dbReference type="InterPro" id="IPR005174">
    <property type="entry name" value="KIB1-4_b-propeller"/>
</dbReference>
<dbReference type="CDD" id="cd09917">
    <property type="entry name" value="F-box_SF"/>
    <property type="match status" value="1"/>
</dbReference>
<dbReference type="PANTHER" id="PTHR34708">
    <property type="entry name" value="OS07G0440000 PROTEIN"/>
    <property type="match status" value="1"/>
</dbReference>
<organism evidence="2 3">
    <name type="scientific">Eragrostis curvula</name>
    <name type="common">weeping love grass</name>
    <dbReference type="NCBI Taxonomy" id="38414"/>
    <lineage>
        <taxon>Eukaryota</taxon>
        <taxon>Viridiplantae</taxon>
        <taxon>Streptophyta</taxon>
        <taxon>Embryophyta</taxon>
        <taxon>Tracheophyta</taxon>
        <taxon>Spermatophyta</taxon>
        <taxon>Magnoliopsida</taxon>
        <taxon>Liliopsida</taxon>
        <taxon>Poales</taxon>
        <taxon>Poaceae</taxon>
        <taxon>PACMAD clade</taxon>
        <taxon>Chloridoideae</taxon>
        <taxon>Eragrostideae</taxon>
        <taxon>Eragrostidinae</taxon>
        <taxon>Eragrostis</taxon>
    </lineage>
</organism>
<keyword evidence="3" id="KW-1185">Reference proteome</keyword>
<dbReference type="SUPFAM" id="SSF81383">
    <property type="entry name" value="F-box domain"/>
    <property type="match status" value="1"/>
</dbReference>
<evidence type="ECO:0000313" key="3">
    <source>
        <dbReference type="Proteomes" id="UP000324897"/>
    </source>
</evidence>
<reference evidence="2 3" key="1">
    <citation type="journal article" date="2019" name="Sci. Rep.">
        <title>A high-quality genome of Eragrostis curvula grass provides insights into Poaceae evolution and supports new strategies to enhance forage quality.</title>
        <authorList>
            <person name="Carballo J."/>
            <person name="Santos B.A.C.M."/>
            <person name="Zappacosta D."/>
            <person name="Garbus I."/>
            <person name="Selva J.P."/>
            <person name="Gallo C.A."/>
            <person name="Diaz A."/>
            <person name="Albertini E."/>
            <person name="Caccamo M."/>
            <person name="Echenique V."/>
        </authorList>
    </citation>
    <scope>NUCLEOTIDE SEQUENCE [LARGE SCALE GENOMIC DNA]</scope>
    <source>
        <strain evidence="3">cv. Victoria</strain>
        <tissue evidence="2">Leaf</tissue>
    </source>
</reference>
<dbReference type="EMBL" id="RWGY01000026">
    <property type="protein sequence ID" value="TVU22187.1"/>
    <property type="molecule type" value="Genomic_DNA"/>
</dbReference>
<dbReference type="Pfam" id="PF03478">
    <property type="entry name" value="Beta-prop_KIB1-4"/>
    <property type="match status" value="1"/>
</dbReference>
<dbReference type="Gramene" id="TVU22187">
    <property type="protein sequence ID" value="TVU22187"/>
    <property type="gene ID" value="EJB05_31869"/>
</dbReference>
<dbReference type="PANTHER" id="PTHR34708:SF2">
    <property type="entry name" value="OS07G0440000 PROTEIN"/>
    <property type="match status" value="1"/>
</dbReference>
<evidence type="ECO:0000259" key="1">
    <source>
        <dbReference type="Pfam" id="PF03478"/>
    </source>
</evidence>
<feature type="non-terminal residue" evidence="2">
    <location>
        <position position="1"/>
    </location>
</feature>
<feature type="domain" description="KIB1-4 beta-propeller" evidence="1">
    <location>
        <begin position="82"/>
        <end position="372"/>
    </location>
</feature>
<name>A0A5J9UFS7_9POAL</name>